<feature type="signal peptide" evidence="9">
    <location>
        <begin position="1"/>
        <end position="20"/>
    </location>
</feature>
<gene>
    <name evidence="11" type="ORF">WMY93_022123</name>
</gene>
<evidence type="ECO:0000256" key="2">
    <source>
        <dbReference type="ARBA" id="ARBA00005988"/>
    </source>
</evidence>
<dbReference type="GO" id="GO:0008270">
    <property type="term" value="F:zinc ion binding"/>
    <property type="evidence" value="ECO:0007669"/>
    <property type="project" value="InterPro"/>
</dbReference>
<evidence type="ECO:0000256" key="5">
    <source>
        <dbReference type="ARBA" id="ARBA00022723"/>
    </source>
</evidence>
<keyword evidence="6" id="KW-0862">Zinc</keyword>
<comment type="cofactor">
    <cofactor evidence="1">
        <name>Zn(2+)</name>
        <dbReference type="ChEBI" id="CHEBI:29105"/>
    </cofactor>
</comment>
<dbReference type="PRINTS" id="PR00765">
    <property type="entry name" value="CRBOXYPTASEA"/>
</dbReference>
<evidence type="ECO:0000259" key="10">
    <source>
        <dbReference type="PROSITE" id="PS52035"/>
    </source>
</evidence>
<keyword evidence="4" id="KW-0645">Protease</keyword>
<evidence type="ECO:0000313" key="11">
    <source>
        <dbReference type="EMBL" id="KAK7896798.1"/>
    </source>
</evidence>
<evidence type="ECO:0000256" key="7">
    <source>
        <dbReference type="ARBA" id="ARBA00023049"/>
    </source>
</evidence>
<dbReference type="PANTHER" id="PTHR11532:SF84">
    <property type="entry name" value="CARBOXYPEPTIDASE M"/>
    <property type="match status" value="1"/>
</dbReference>
<dbReference type="GO" id="GO:0005615">
    <property type="term" value="C:extracellular space"/>
    <property type="evidence" value="ECO:0007669"/>
    <property type="project" value="TreeGrafter"/>
</dbReference>
<dbReference type="InterPro" id="IPR050753">
    <property type="entry name" value="Peptidase_M14_domain"/>
</dbReference>
<dbReference type="InterPro" id="IPR057246">
    <property type="entry name" value="CARBOXYPEPT_ZN_1"/>
</dbReference>
<protein>
    <recommendedName>
        <fullName evidence="10">Peptidase M14 domain-containing protein</fullName>
    </recommendedName>
</protein>
<evidence type="ECO:0000256" key="6">
    <source>
        <dbReference type="ARBA" id="ARBA00022833"/>
    </source>
</evidence>
<keyword evidence="3" id="KW-0121">Carboxypeptidase</keyword>
<proteinExistence type="inferred from homology"/>
<dbReference type="GO" id="GO:0016485">
    <property type="term" value="P:protein processing"/>
    <property type="evidence" value="ECO:0007669"/>
    <property type="project" value="TreeGrafter"/>
</dbReference>
<name>A0AAW0NCT8_9GOBI</name>
<evidence type="ECO:0000256" key="4">
    <source>
        <dbReference type="ARBA" id="ARBA00022670"/>
    </source>
</evidence>
<evidence type="ECO:0000256" key="8">
    <source>
        <dbReference type="PROSITE-ProRule" id="PRU01379"/>
    </source>
</evidence>
<dbReference type="PROSITE" id="PS52035">
    <property type="entry name" value="PEPTIDASE_M14"/>
    <property type="match status" value="1"/>
</dbReference>
<dbReference type="PANTHER" id="PTHR11532">
    <property type="entry name" value="PROTEASE M14 CARBOXYPEPTIDASE"/>
    <property type="match status" value="1"/>
</dbReference>
<reference evidence="12" key="1">
    <citation type="submission" date="2024-04" db="EMBL/GenBank/DDBJ databases">
        <title>Salinicola lusitanus LLJ914,a marine bacterium isolated from the Okinawa Trough.</title>
        <authorList>
            <person name="Li J."/>
        </authorList>
    </citation>
    <scope>NUCLEOTIDE SEQUENCE [LARGE SCALE GENOMIC DNA]</scope>
</reference>
<dbReference type="PROSITE" id="PS00133">
    <property type="entry name" value="CARBOXYPEPT_ZN_2"/>
    <property type="match status" value="1"/>
</dbReference>
<evidence type="ECO:0000256" key="1">
    <source>
        <dbReference type="ARBA" id="ARBA00001947"/>
    </source>
</evidence>
<comment type="caution">
    <text evidence="8">Lacks conserved residue(s) required for the propagation of feature annotation.</text>
</comment>
<feature type="chain" id="PRO_5043553122" description="Peptidase M14 domain-containing protein" evidence="9">
    <location>
        <begin position="21"/>
        <end position="348"/>
    </location>
</feature>
<keyword evidence="7" id="KW-0378">Hydrolase</keyword>
<dbReference type="Pfam" id="PF00246">
    <property type="entry name" value="Peptidase_M14"/>
    <property type="match status" value="1"/>
</dbReference>
<dbReference type="Proteomes" id="UP001460270">
    <property type="component" value="Unassembled WGS sequence"/>
</dbReference>
<dbReference type="GO" id="GO:0006518">
    <property type="term" value="P:peptide metabolic process"/>
    <property type="evidence" value="ECO:0007669"/>
    <property type="project" value="TreeGrafter"/>
</dbReference>
<dbReference type="SUPFAM" id="SSF53187">
    <property type="entry name" value="Zn-dependent exopeptidases"/>
    <property type="match status" value="1"/>
</dbReference>
<dbReference type="Gene3D" id="3.40.630.10">
    <property type="entry name" value="Zn peptidases"/>
    <property type="match status" value="1"/>
</dbReference>
<evidence type="ECO:0000256" key="9">
    <source>
        <dbReference type="SAM" id="SignalP"/>
    </source>
</evidence>
<keyword evidence="9" id="KW-0732">Signal</keyword>
<dbReference type="SMART" id="SM00631">
    <property type="entry name" value="Zn_pept"/>
    <property type="match status" value="1"/>
</dbReference>
<dbReference type="EMBL" id="JBBPFD010000015">
    <property type="protein sequence ID" value="KAK7896798.1"/>
    <property type="molecule type" value="Genomic_DNA"/>
</dbReference>
<dbReference type="PROSITE" id="PS00132">
    <property type="entry name" value="CARBOXYPEPT_ZN_1"/>
    <property type="match status" value="1"/>
</dbReference>
<dbReference type="AlphaFoldDB" id="A0AAW0NCT8"/>
<evidence type="ECO:0000313" key="12">
    <source>
        <dbReference type="Proteomes" id="UP001460270"/>
    </source>
</evidence>
<organism evidence="11 12">
    <name type="scientific">Mugilogobius chulae</name>
    <name type="common">yellowstripe goby</name>
    <dbReference type="NCBI Taxonomy" id="88201"/>
    <lineage>
        <taxon>Eukaryota</taxon>
        <taxon>Metazoa</taxon>
        <taxon>Chordata</taxon>
        <taxon>Craniata</taxon>
        <taxon>Vertebrata</taxon>
        <taxon>Euteleostomi</taxon>
        <taxon>Actinopterygii</taxon>
        <taxon>Neopterygii</taxon>
        <taxon>Teleostei</taxon>
        <taxon>Neoteleostei</taxon>
        <taxon>Acanthomorphata</taxon>
        <taxon>Gobiaria</taxon>
        <taxon>Gobiiformes</taxon>
        <taxon>Gobioidei</taxon>
        <taxon>Gobiidae</taxon>
        <taxon>Gobionellinae</taxon>
        <taxon>Mugilogobius</taxon>
    </lineage>
</organism>
<comment type="similarity">
    <text evidence="2 8">Belongs to the peptidase M14 family.</text>
</comment>
<dbReference type="InterPro" id="IPR057247">
    <property type="entry name" value="CARBOXYPEPT_ZN_2"/>
</dbReference>
<dbReference type="InterPro" id="IPR000834">
    <property type="entry name" value="Peptidase_M14"/>
</dbReference>
<comment type="caution">
    <text evidence="11">The sequence shown here is derived from an EMBL/GenBank/DDBJ whole genome shotgun (WGS) entry which is preliminary data.</text>
</comment>
<feature type="domain" description="Peptidase M14" evidence="10">
    <location>
        <begin position="24"/>
        <end position="300"/>
    </location>
</feature>
<accession>A0AAW0NCT8</accession>
<keyword evidence="5" id="KW-0479">Metal-binding</keyword>
<evidence type="ECO:0000256" key="3">
    <source>
        <dbReference type="ARBA" id="ARBA00022645"/>
    </source>
</evidence>
<keyword evidence="12" id="KW-1185">Reference proteome</keyword>
<sequence length="348" mass="39031">MMIVLRLLFFVVFHYTPVLSLDFRYHNNQQIKEYLVQVSSANPDITHLYSIGQSVRGQELWVLALGVTPDRHTVGVPEFKYVGNMHGNEVLGRVLLLHLIEDLVNGYRKNETWSLNLLKSTRIHIMPTMNPDGFDSSDTDCMFTQGRFNHNGVDLNRNFPDAFDALTPDENKCEAEVRAVIGWLKTETFVLSANLHGGALVASYPYDNSNGGSELIHGASVSPDDDVFVQLAKVYSYSHASMHKGVAVQIAALSRRASLMDTSGMLSEAACRTITMCGLSVWRLLWKYRAASILLSANFPACGQTTDKLFCLIYSKSIWESKVACLTAQVHPFKTQWWMLWVAGIFVL</sequence>
<dbReference type="GO" id="GO:0004181">
    <property type="term" value="F:metallocarboxypeptidase activity"/>
    <property type="evidence" value="ECO:0007669"/>
    <property type="project" value="InterPro"/>
</dbReference>
<keyword evidence="7" id="KW-0482">Metalloprotease</keyword>